<feature type="compositionally biased region" description="Low complexity" evidence="8">
    <location>
        <begin position="183"/>
        <end position="194"/>
    </location>
</feature>
<dbReference type="CDD" id="cd01110">
    <property type="entry name" value="HTH_SoxR"/>
    <property type="match status" value="1"/>
</dbReference>
<feature type="domain" description="HTH merR-type" evidence="9">
    <location>
        <begin position="10"/>
        <end position="78"/>
    </location>
</feature>
<evidence type="ECO:0000256" key="3">
    <source>
        <dbReference type="ARBA" id="ARBA00023004"/>
    </source>
</evidence>
<evidence type="ECO:0000256" key="1">
    <source>
        <dbReference type="ARBA" id="ARBA00022714"/>
    </source>
</evidence>
<dbReference type="GO" id="GO:0051537">
    <property type="term" value="F:2 iron, 2 sulfur cluster binding"/>
    <property type="evidence" value="ECO:0007669"/>
    <property type="project" value="UniProtKB-KW"/>
</dbReference>
<dbReference type="NCBIfam" id="TIGR01950">
    <property type="entry name" value="SoxR"/>
    <property type="match status" value="1"/>
</dbReference>
<keyword evidence="4" id="KW-0411">Iron-sulfur</keyword>
<keyword evidence="1" id="KW-0001">2Fe-2S</keyword>
<evidence type="ECO:0000256" key="4">
    <source>
        <dbReference type="ARBA" id="ARBA00023014"/>
    </source>
</evidence>
<comment type="caution">
    <text evidence="10">The sequence shown here is derived from an EMBL/GenBank/DDBJ whole genome shotgun (WGS) entry which is preliminary data.</text>
</comment>
<dbReference type="InterPro" id="IPR009061">
    <property type="entry name" value="DNA-bd_dom_put_sf"/>
</dbReference>
<feature type="compositionally biased region" description="Basic and acidic residues" evidence="8">
    <location>
        <begin position="160"/>
        <end position="181"/>
    </location>
</feature>
<dbReference type="PROSITE" id="PS50937">
    <property type="entry name" value="HTH_MERR_2"/>
    <property type="match status" value="1"/>
</dbReference>
<keyword evidence="2" id="KW-0479">Metal-binding</keyword>
<dbReference type="GO" id="GO:0006979">
    <property type="term" value="P:response to oxidative stress"/>
    <property type="evidence" value="ECO:0007669"/>
    <property type="project" value="InterPro"/>
</dbReference>
<dbReference type="InterPro" id="IPR015358">
    <property type="entry name" value="Tscrpt_reg_MerR_DNA-bd"/>
</dbReference>
<dbReference type="GO" id="GO:0003700">
    <property type="term" value="F:DNA-binding transcription factor activity"/>
    <property type="evidence" value="ECO:0007669"/>
    <property type="project" value="InterPro"/>
</dbReference>
<dbReference type="SUPFAM" id="SSF46955">
    <property type="entry name" value="Putative DNA-binding domain"/>
    <property type="match status" value="1"/>
</dbReference>
<proteinExistence type="predicted"/>
<keyword evidence="5" id="KW-0805">Transcription regulation</keyword>
<dbReference type="Gene3D" id="1.10.1660.10">
    <property type="match status" value="1"/>
</dbReference>
<keyword evidence="11" id="KW-1185">Reference proteome</keyword>
<evidence type="ECO:0000313" key="11">
    <source>
        <dbReference type="Proteomes" id="UP000316706"/>
    </source>
</evidence>
<accession>A0A543IH56</accession>
<evidence type="ECO:0000256" key="8">
    <source>
        <dbReference type="SAM" id="MobiDB-lite"/>
    </source>
</evidence>
<feature type="region of interest" description="Disordered" evidence="8">
    <location>
        <begin position="135"/>
        <end position="200"/>
    </location>
</feature>
<keyword evidence="6" id="KW-0238">DNA-binding</keyword>
<dbReference type="GO" id="GO:0046872">
    <property type="term" value="F:metal ion binding"/>
    <property type="evidence" value="ECO:0007669"/>
    <property type="project" value="UniProtKB-KW"/>
</dbReference>
<dbReference type="PRINTS" id="PR00040">
    <property type="entry name" value="HTHMERR"/>
</dbReference>
<organism evidence="10 11">
    <name type="scientific">Actinomadura hallensis</name>
    <dbReference type="NCBI Taxonomy" id="337895"/>
    <lineage>
        <taxon>Bacteria</taxon>
        <taxon>Bacillati</taxon>
        <taxon>Actinomycetota</taxon>
        <taxon>Actinomycetes</taxon>
        <taxon>Streptosporangiales</taxon>
        <taxon>Thermomonosporaceae</taxon>
        <taxon>Actinomadura</taxon>
    </lineage>
</organism>
<dbReference type="InterPro" id="IPR047057">
    <property type="entry name" value="MerR_fam"/>
</dbReference>
<dbReference type="PROSITE" id="PS00552">
    <property type="entry name" value="HTH_MERR_1"/>
    <property type="match status" value="1"/>
</dbReference>
<dbReference type="OrthoDB" id="9802944at2"/>
<keyword evidence="7" id="KW-0804">Transcription</keyword>
<keyword evidence="3" id="KW-0408">Iron</keyword>
<gene>
    <name evidence="10" type="ORF">FHX41_3593</name>
</gene>
<dbReference type="GO" id="GO:0003677">
    <property type="term" value="F:DNA binding"/>
    <property type="evidence" value="ECO:0007669"/>
    <property type="project" value="UniProtKB-KW"/>
</dbReference>
<sequence>MTRLEHRVHELTVGQLAERSGVAVSALHFYESKGLISSRRTPGNQRRFTRDTLRRVSFIRVAQRVGIPLSEIREALATLPEERTPTVEDWARLSEMWRGELDARIRQLERLRDDLTDCIGCGCLSISRCTLANPGDLLGDEGPGPRRLLVRKGTGNAPPSRREGARARRGGDAPSRCRDDGPAADGGDPCAPGGNRSHER</sequence>
<dbReference type="AlphaFoldDB" id="A0A543IH56"/>
<protein>
    <submittedName>
        <fullName evidence="10">MerR family redox-sensitive transcriptional activator SoxR</fullName>
    </submittedName>
</protein>
<name>A0A543IH56_9ACTN</name>
<dbReference type="InterPro" id="IPR000551">
    <property type="entry name" value="MerR-type_HTH_dom"/>
</dbReference>
<evidence type="ECO:0000313" key="10">
    <source>
        <dbReference type="EMBL" id="TQM69877.1"/>
    </source>
</evidence>
<evidence type="ECO:0000259" key="9">
    <source>
        <dbReference type="PROSITE" id="PS50937"/>
    </source>
</evidence>
<dbReference type="PANTHER" id="PTHR30204:SF0">
    <property type="entry name" value="REDOX-SENSITIVE TRANSCRIPTIONAL ACTIVATOR SOXR"/>
    <property type="match status" value="1"/>
</dbReference>
<dbReference type="Proteomes" id="UP000316706">
    <property type="component" value="Unassembled WGS sequence"/>
</dbReference>
<evidence type="ECO:0000256" key="5">
    <source>
        <dbReference type="ARBA" id="ARBA00023015"/>
    </source>
</evidence>
<dbReference type="InterPro" id="IPR010211">
    <property type="entry name" value="Redox-sen_tscrpt-act_SoxR"/>
</dbReference>
<dbReference type="PANTHER" id="PTHR30204">
    <property type="entry name" value="REDOX-CYCLING DRUG-SENSING TRANSCRIPTIONAL ACTIVATOR SOXR"/>
    <property type="match status" value="1"/>
</dbReference>
<dbReference type="EMBL" id="VFPO01000001">
    <property type="protein sequence ID" value="TQM69877.1"/>
    <property type="molecule type" value="Genomic_DNA"/>
</dbReference>
<dbReference type="Pfam" id="PF09278">
    <property type="entry name" value="MerR-DNA-bind"/>
    <property type="match status" value="1"/>
</dbReference>
<evidence type="ECO:0000256" key="7">
    <source>
        <dbReference type="ARBA" id="ARBA00023163"/>
    </source>
</evidence>
<dbReference type="SMART" id="SM00422">
    <property type="entry name" value="HTH_MERR"/>
    <property type="match status" value="1"/>
</dbReference>
<evidence type="ECO:0000256" key="2">
    <source>
        <dbReference type="ARBA" id="ARBA00022723"/>
    </source>
</evidence>
<reference evidence="10 11" key="1">
    <citation type="submission" date="2019-06" db="EMBL/GenBank/DDBJ databases">
        <title>Sequencing the genomes of 1000 actinobacteria strains.</title>
        <authorList>
            <person name="Klenk H.-P."/>
        </authorList>
    </citation>
    <scope>NUCLEOTIDE SEQUENCE [LARGE SCALE GENOMIC DNA]</scope>
    <source>
        <strain evidence="10 11">DSM 45043</strain>
    </source>
</reference>
<evidence type="ECO:0000256" key="6">
    <source>
        <dbReference type="ARBA" id="ARBA00023125"/>
    </source>
</evidence>
<dbReference type="Pfam" id="PF00376">
    <property type="entry name" value="MerR"/>
    <property type="match status" value="1"/>
</dbReference>